<sequence>MSKAAGYAVGAGALIFSVVFVVFAFSGDPGAEGTAASTAYTSSPTPASSYGNAPTHAPTTFRLPGVTPAPTATISIGFLERAVARAAWGELSASDQRENCQLYQGNGAINYGLALMKRGKTKEEAAALVGVVADECD</sequence>
<name>A0ABS4KZF1_STRAV</name>
<evidence type="ECO:0000256" key="1">
    <source>
        <dbReference type="SAM" id="MobiDB-lite"/>
    </source>
</evidence>
<comment type="caution">
    <text evidence="3">The sequence shown here is derived from an EMBL/GenBank/DDBJ whole genome shotgun (WGS) entry which is preliminary data.</text>
</comment>
<proteinExistence type="predicted"/>
<organism evidence="3 4">
    <name type="scientific">Streptomyces avidinii</name>
    <dbReference type="NCBI Taxonomy" id="1895"/>
    <lineage>
        <taxon>Bacteria</taxon>
        <taxon>Bacillati</taxon>
        <taxon>Actinomycetota</taxon>
        <taxon>Actinomycetes</taxon>
        <taxon>Kitasatosporales</taxon>
        <taxon>Streptomycetaceae</taxon>
        <taxon>Streptomyces</taxon>
    </lineage>
</organism>
<dbReference type="RefSeq" id="WP_189974414.1">
    <property type="nucleotide sequence ID" value="NZ_BMVL01000029.1"/>
</dbReference>
<feature type="region of interest" description="Disordered" evidence="1">
    <location>
        <begin position="34"/>
        <end position="54"/>
    </location>
</feature>
<keyword evidence="2" id="KW-0812">Transmembrane</keyword>
<dbReference type="Proteomes" id="UP001519310">
    <property type="component" value="Unassembled WGS sequence"/>
</dbReference>
<evidence type="ECO:0000256" key="2">
    <source>
        <dbReference type="SAM" id="Phobius"/>
    </source>
</evidence>
<accession>A0ABS4KZF1</accession>
<evidence type="ECO:0000313" key="4">
    <source>
        <dbReference type="Proteomes" id="UP001519310"/>
    </source>
</evidence>
<keyword evidence="2" id="KW-1133">Transmembrane helix</keyword>
<dbReference type="EMBL" id="JAGGLQ010000001">
    <property type="protein sequence ID" value="MBP2034224.1"/>
    <property type="molecule type" value="Genomic_DNA"/>
</dbReference>
<protein>
    <recommendedName>
        <fullName evidence="5">DUF732 domain-containing protein</fullName>
    </recommendedName>
</protein>
<evidence type="ECO:0000313" key="3">
    <source>
        <dbReference type="EMBL" id="MBP2034224.1"/>
    </source>
</evidence>
<keyword evidence="2" id="KW-0472">Membrane</keyword>
<keyword evidence="4" id="KW-1185">Reference proteome</keyword>
<feature type="transmembrane region" description="Helical" evidence="2">
    <location>
        <begin position="6"/>
        <end position="25"/>
    </location>
</feature>
<reference evidence="3 4" key="1">
    <citation type="submission" date="2021-03" db="EMBL/GenBank/DDBJ databases">
        <title>Genomic Encyclopedia of Type Strains, Phase IV (KMG-IV): sequencing the most valuable type-strain genomes for metagenomic binning, comparative biology and taxonomic classification.</title>
        <authorList>
            <person name="Goeker M."/>
        </authorList>
    </citation>
    <scope>NUCLEOTIDE SEQUENCE [LARGE SCALE GENOMIC DNA]</scope>
    <source>
        <strain evidence="3 4">DSM 40526</strain>
    </source>
</reference>
<evidence type="ECO:0008006" key="5">
    <source>
        <dbReference type="Google" id="ProtNLM"/>
    </source>
</evidence>
<feature type="compositionally biased region" description="Low complexity" evidence="1">
    <location>
        <begin position="34"/>
        <end position="50"/>
    </location>
</feature>
<gene>
    <name evidence="3" type="ORF">J2Z77_000008</name>
</gene>